<sequence length="212" mass="23709">MTDQQAIEFPWALFPLFFIGMWLAIGTLLGLVSGWFALQGRFPESDAQSRRTLRMRSGKLGAVYFSGCLTFYATPRGLRVRVWHLFAPFQRAFEVPWDQITATESASWIRTRVRLSLGKPSAATMRIDAHDWERLLAAAGKTSTTDRPTVSPRSRATPIVLQWLVVTAFAATFLYGVPRLMGAEEGVPLHIAILFPGIVFGIGTLIRLARLR</sequence>
<feature type="transmembrane region" description="Helical" evidence="1">
    <location>
        <begin position="189"/>
        <end position="209"/>
    </location>
</feature>
<evidence type="ECO:0000313" key="2">
    <source>
        <dbReference type="EMBL" id="QIG81181.1"/>
    </source>
</evidence>
<dbReference type="RefSeq" id="WP_165328111.1">
    <property type="nucleotide sequence ID" value="NZ_CP049109.1"/>
</dbReference>
<name>A0A6G6Y8K6_9SPHN</name>
<gene>
    <name evidence="2" type="ORF">G5C33_16290</name>
</gene>
<reference evidence="2 3" key="1">
    <citation type="submission" date="2020-02" db="EMBL/GenBank/DDBJ databases">
        <authorList>
            <person name="Zheng R.K."/>
            <person name="Sun C.M."/>
        </authorList>
    </citation>
    <scope>NUCLEOTIDE SEQUENCE [LARGE SCALE GENOMIC DNA]</scope>
    <source>
        <strain evidence="3">zrk23</strain>
    </source>
</reference>
<protein>
    <submittedName>
        <fullName evidence="2">Uncharacterized protein</fullName>
    </submittedName>
</protein>
<organism evidence="2 3">
    <name type="scientific">Stakelama tenebrarum</name>
    <dbReference type="NCBI Taxonomy" id="2711215"/>
    <lineage>
        <taxon>Bacteria</taxon>
        <taxon>Pseudomonadati</taxon>
        <taxon>Pseudomonadota</taxon>
        <taxon>Alphaproteobacteria</taxon>
        <taxon>Sphingomonadales</taxon>
        <taxon>Sphingomonadaceae</taxon>
        <taxon>Stakelama</taxon>
    </lineage>
</organism>
<dbReference type="EMBL" id="CP049109">
    <property type="protein sequence ID" value="QIG81181.1"/>
    <property type="molecule type" value="Genomic_DNA"/>
</dbReference>
<accession>A0A6G6Y8K6</accession>
<dbReference type="Proteomes" id="UP000501568">
    <property type="component" value="Chromosome"/>
</dbReference>
<evidence type="ECO:0000313" key="3">
    <source>
        <dbReference type="Proteomes" id="UP000501568"/>
    </source>
</evidence>
<keyword evidence="1" id="KW-0812">Transmembrane</keyword>
<dbReference type="KEGG" id="spzr:G5C33_16290"/>
<evidence type="ECO:0000256" key="1">
    <source>
        <dbReference type="SAM" id="Phobius"/>
    </source>
</evidence>
<keyword evidence="1" id="KW-0472">Membrane</keyword>
<feature type="transmembrane region" description="Helical" evidence="1">
    <location>
        <begin position="159"/>
        <end position="177"/>
    </location>
</feature>
<proteinExistence type="predicted"/>
<keyword evidence="1" id="KW-1133">Transmembrane helix</keyword>
<keyword evidence="3" id="KW-1185">Reference proteome</keyword>
<feature type="transmembrane region" description="Helical" evidence="1">
    <location>
        <begin position="12"/>
        <end position="38"/>
    </location>
</feature>
<dbReference type="AlphaFoldDB" id="A0A6G6Y8K6"/>